<accession>A0A2P6MDS4</accession>
<dbReference type="InterPro" id="IPR036291">
    <property type="entry name" value="NAD(P)-bd_dom_sf"/>
</dbReference>
<dbReference type="RefSeq" id="WP_105960208.1">
    <property type="nucleotide sequence ID" value="NZ_PVNS01000016.1"/>
</dbReference>
<evidence type="ECO:0000259" key="1">
    <source>
        <dbReference type="SMART" id="SM00881"/>
    </source>
</evidence>
<proteinExistence type="predicted"/>
<dbReference type="PANTHER" id="PTHR33303:SF2">
    <property type="entry name" value="COA-BINDING DOMAIN-CONTAINING PROTEIN"/>
    <property type="match status" value="1"/>
</dbReference>
<dbReference type="EMBL" id="PVNS01000016">
    <property type="protein sequence ID" value="PRO64420.1"/>
    <property type="molecule type" value="Genomic_DNA"/>
</dbReference>
<dbReference type="AlphaFoldDB" id="A0A2P6MDS4"/>
<feature type="domain" description="CoA-binding" evidence="1">
    <location>
        <begin position="11"/>
        <end position="103"/>
    </location>
</feature>
<comment type="caution">
    <text evidence="2">The sequence shown here is derived from an EMBL/GenBank/DDBJ whole genome shotgun (WGS) entry which is preliminary data.</text>
</comment>
<dbReference type="Proteomes" id="UP000243650">
    <property type="component" value="Unassembled WGS sequence"/>
</dbReference>
<dbReference type="Gene3D" id="3.40.50.720">
    <property type="entry name" value="NAD(P)-binding Rossmann-like Domain"/>
    <property type="match status" value="1"/>
</dbReference>
<protein>
    <submittedName>
        <fullName evidence="2">CoA-binding protein</fullName>
    </submittedName>
</protein>
<reference evidence="2 3" key="1">
    <citation type="submission" date="2018-03" db="EMBL/GenBank/DDBJ databases">
        <title>Bacillus urumqiensis sp. nov., a moderately haloalkaliphilic bacterium isolated from a salt lake.</title>
        <authorList>
            <person name="Zhao B."/>
            <person name="Liao Z."/>
        </authorList>
    </citation>
    <scope>NUCLEOTIDE SEQUENCE [LARGE SCALE GENOMIC DNA]</scope>
    <source>
        <strain evidence="2 3">BZ-SZ-XJ18</strain>
    </source>
</reference>
<dbReference type="SUPFAM" id="SSF51735">
    <property type="entry name" value="NAD(P)-binding Rossmann-fold domains"/>
    <property type="match status" value="1"/>
</dbReference>
<sequence>MLDQSQKKKVLEEAQVIAVVGLSDKPHRTSYQIAEAMQKKGYRIIPVNPTIEGVLGEQAVGSLTEIDEKVDIVNIFRDSSHLQAVAGEFLETDYPVFWAQLGVYDQAAMELLESNGRKVVMDSCIKVDHALLVKK</sequence>
<dbReference type="InterPro" id="IPR003781">
    <property type="entry name" value="CoA-bd"/>
</dbReference>
<gene>
    <name evidence="2" type="ORF">C6I21_14550</name>
</gene>
<evidence type="ECO:0000313" key="2">
    <source>
        <dbReference type="EMBL" id="PRO64420.1"/>
    </source>
</evidence>
<organism evidence="2 3">
    <name type="scientific">Alkalicoccus urumqiensis</name>
    <name type="common">Bacillus urumqiensis</name>
    <dbReference type="NCBI Taxonomy" id="1548213"/>
    <lineage>
        <taxon>Bacteria</taxon>
        <taxon>Bacillati</taxon>
        <taxon>Bacillota</taxon>
        <taxon>Bacilli</taxon>
        <taxon>Bacillales</taxon>
        <taxon>Bacillaceae</taxon>
        <taxon>Alkalicoccus</taxon>
    </lineage>
</organism>
<name>A0A2P6MDS4_ALKUR</name>
<keyword evidence="3" id="KW-1185">Reference proteome</keyword>
<dbReference type="Pfam" id="PF13380">
    <property type="entry name" value="CoA_binding_2"/>
    <property type="match status" value="1"/>
</dbReference>
<dbReference type="OrthoDB" id="9804695at2"/>
<dbReference type="PANTHER" id="PTHR33303">
    <property type="entry name" value="CYTOPLASMIC PROTEIN-RELATED"/>
    <property type="match status" value="1"/>
</dbReference>
<evidence type="ECO:0000313" key="3">
    <source>
        <dbReference type="Proteomes" id="UP000243650"/>
    </source>
</evidence>
<dbReference type="SMART" id="SM00881">
    <property type="entry name" value="CoA_binding"/>
    <property type="match status" value="1"/>
</dbReference>